<keyword evidence="4" id="KW-1185">Reference proteome</keyword>
<dbReference type="InterPro" id="IPR011856">
    <property type="entry name" value="tRNA_endonuc-like_dom_sf"/>
</dbReference>
<comment type="similarity">
    <text evidence="1 2">Belongs to the UPF0102 family.</text>
</comment>
<dbReference type="PANTHER" id="PTHR34039">
    <property type="entry name" value="UPF0102 PROTEIN YRAN"/>
    <property type="match status" value="1"/>
</dbReference>
<organism evidence="3 4">
    <name type="scientific">Phnomibacter ginsenosidimutans</name>
    <dbReference type="NCBI Taxonomy" id="2676868"/>
    <lineage>
        <taxon>Bacteria</taxon>
        <taxon>Pseudomonadati</taxon>
        <taxon>Bacteroidota</taxon>
        <taxon>Chitinophagia</taxon>
        <taxon>Chitinophagales</taxon>
        <taxon>Chitinophagaceae</taxon>
        <taxon>Phnomibacter</taxon>
    </lineage>
</organism>
<dbReference type="GO" id="GO:0003676">
    <property type="term" value="F:nucleic acid binding"/>
    <property type="evidence" value="ECO:0007669"/>
    <property type="project" value="InterPro"/>
</dbReference>
<evidence type="ECO:0000313" key="4">
    <source>
        <dbReference type="Proteomes" id="UP000426027"/>
    </source>
</evidence>
<dbReference type="KEGG" id="fls:GLV81_13785"/>
<dbReference type="Gene3D" id="3.40.1350.10">
    <property type="match status" value="1"/>
</dbReference>
<evidence type="ECO:0000256" key="2">
    <source>
        <dbReference type="HAMAP-Rule" id="MF_00048"/>
    </source>
</evidence>
<proteinExistence type="inferred from homology"/>
<name>A0A6I6GMV4_9BACT</name>
<dbReference type="InterPro" id="IPR003509">
    <property type="entry name" value="UPF0102_YraN-like"/>
</dbReference>
<reference evidence="3 4" key="1">
    <citation type="submission" date="2019-11" db="EMBL/GenBank/DDBJ databases">
        <authorList>
            <person name="Im W.T."/>
        </authorList>
    </citation>
    <scope>NUCLEOTIDE SEQUENCE [LARGE SCALE GENOMIC DNA]</scope>
    <source>
        <strain evidence="3 4">SB-02</strain>
    </source>
</reference>
<sequence>MLIVEKSAQHNNQHTGKRGEDFACHYLLQQGFEILQRNWRYKKTETDIIARREKVLHFIEVKTLNTPFAALPELKVNQAKLRQMKLGAAGYLEQQPQWHFIQFDILAIRFNAEMVADVLLIEDVF</sequence>
<protein>
    <recommendedName>
        <fullName evidence="2">UPF0102 protein GLV81_13785</fullName>
    </recommendedName>
</protein>
<evidence type="ECO:0000256" key="1">
    <source>
        <dbReference type="ARBA" id="ARBA00006738"/>
    </source>
</evidence>
<dbReference type="EMBL" id="CP046566">
    <property type="protein sequence ID" value="QGW29028.1"/>
    <property type="molecule type" value="Genomic_DNA"/>
</dbReference>
<evidence type="ECO:0000313" key="3">
    <source>
        <dbReference type="EMBL" id="QGW29028.1"/>
    </source>
</evidence>
<gene>
    <name evidence="3" type="ORF">GLV81_13785</name>
</gene>
<dbReference type="InterPro" id="IPR011335">
    <property type="entry name" value="Restrct_endonuc-II-like"/>
</dbReference>
<dbReference type="HAMAP" id="MF_00048">
    <property type="entry name" value="UPF0102"/>
    <property type="match status" value="1"/>
</dbReference>
<dbReference type="PANTHER" id="PTHR34039:SF1">
    <property type="entry name" value="UPF0102 PROTEIN YRAN"/>
    <property type="match status" value="1"/>
</dbReference>
<accession>A0A6I6GMV4</accession>
<dbReference type="AlphaFoldDB" id="A0A6I6GMV4"/>
<dbReference type="SUPFAM" id="SSF52980">
    <property type="entry name" value="Restriction endonuclease-like"/>
    <property type="match status" value="1"/>
</dbReference>
<dbReference type="Pfam" id="PF02021">
    <property type="entry name" value="UPF0102"/>
    <property type="match status" value="1"/>
</dbReference>
<dbReference type="Proteomes" id="UP000426027">
    <property type="component" value="Chromosome"/>
</dbReference>